<evidence type="ECO:0000313" key="2">
    <source>
        <dbReference type="Proteomes" id="UP000534294"/>
    </source>
</evidence>
<dbReference type="EMBL" id="JACHIF010000001">
    <property type="protein sequence ID" value="MBB5036751.1"/>
    <property type="molecule type" value="Genomic_DNA"/>
</dbReference>
<gene>
    <name evidence="1" type="ORF">HNQ64_000985</name>
</gene>
<comment type="caution">
    <text evidence="1">The sequence shown here is derived from an EMBL/GenBank/DDBJ whole genome shotgun (WGS) entry which is preliminary data.</text>
</comment>
<proteinExistence type="predicted"/>
<dbReference type="AlphaFoldDB" id="A0A7W7YID5"/>
<reference evidence="1 2" key="1">
    <citation type="submission" date="2020-08" db="EMBL/GenBank/DDBJ databases">
        <title>Genomic Encyclopedia of Type Strains, Phase IV (KMG-IV): sequencing the most valuable type-strain genomes for metagenomic binning, comparative biology and taxonomic classification.</title>
        <authorList>
            <person name="Goeker M."/>
        </authorList>
    </citation>
    <scope>NUCLEOTIDE SEQUENCE [LARGE SCALE GENOMIC DNA]</scope>
    <source>
        <strain evidence="1 2">DSM 12251</strain>
    </source>
</reference>
<evidence type="ECO:0000313" key="1">
    <source>
        <dbReference type="EMBL" id="MBB5036751.1"/>
    </source>
</evidence>
<dbReference type="RefSeq" id="WP_184205907.1">
    <property type="nucleotide sequence ID" value="NZ_JACHIF010000001.1"/>
</dbReference>
<keyword evidence="2" id="KW-1185">Reference proteome</keyword>
<organism evidence="1 2">
    <name type="scientific">Prosthecobacter dejongeii</name>
    <dbReference type="NCBI Taxonomy" id="48465"/>
    <lineage>
        <taxon>Bacteria</taxon>
        <taxon>Pseudomonadati</taxon>
        <taxon>Verrucomicrobiota</taxon>
        <taxon>Verrucomicrobiia</taxon>
        <taxon>Verrucomicrobiales</taxon>
        <taxon>Verrucomicrobiaceae</taxon>
        <taxon>Prosthecobacter</taxon>
    </lineage>
</organism>
<protein>
    <submittedName>
        <fullName evidence="1">Uncharacterized protein</fullName>
    </submittedName>
</protein>
<name>A0A7W7YID5_9BACT</name>
<accession>A0A7W7YID5</accession>
<dbReference type="Proteomes" id="UP000534294">
    <property type="component" value="Unassembled WGS sequence"/>
</dbReference>
<sequence>MPPVSHSSSTAVPDYVKVHGIPGLYRHSRSGMYLGLKKVEGKRKEHSLKTTDRKIAERRLKAWIDELGKVDTYLEKTTLEELFAKLLAVSADKSASSIDFIEGVRDEFLGWCSHGSKFQVRNVRPFPSE</sequence>